<keyword evidence="2" id="KW-1185">Reference proteome</keyword>
<dbReference type="EMBL" id="CADCXU010023024">
    <property type="protein sequence ID" value="CAB0010393.1"/>
    <property type="molecule type" value="Genomic_DNA"/>
</dbReference>
<gene>
    <name evidence="1" type="ORF">NTEN_LOCUS15438</name>
</gene>
<sequence length="429" mass="48920">MNSRTMQLLGNFQNLFGFKEYLQHVAHFDQSLLQLVERLESTALSIPEHCCCQRSSGRGNEPQHILSSPKFQSVRRQTQIHHVSTFQRAEEGRIRRQMDLSRPPNIRHRHSLERERDNIKKEKGTGKQINRFRPTRPTPSIPNGIPIKLEKFSIRLVEMNDRRVQTRRSRLWLNECLTFKRSHRGGKVSQNGPAARLVPQNRPAARLVPQKRAATLLEPHNGTHGPPWARWSVVTGRSTHLNAFLTKNPYIVNNNATPYHHNMVRGIHNKVHESETETVLLGGSFSRILHILAINCSLMMVSPSTCTGVQGEVVVATGSLQEVQGPSNTKEEKINIRHRPLPLPRRLQHNPSSRPSLALTTNTSMLEHLYRHTDLVAHIKHERLPTHLKILTPLHISTLALWRDYFPQNRLSGLCSGCIVIGIVPFASR</sequence>
<protein>
    <submittedName>
        <fullName evidence="1">Uncharacterized protein</fullName>
    </submittedName>
</protein>
<organism evidence="1 2">
    <name type="scientific">Nesidiocoris tenuis</name>
    <dbReference type="NCBI Taxonomy" id="355587"/>
    <lineage>
        <taxon>Eukaryota</taxon>
        <taxon>Metazoa</taxon>
        <taxon>Ecdysozoa</taxon>
        <taxon>Arthropoda</taxon>
        <taxon>Hexapoda</taxon>
        <taxon>Insecta</taxon>
        <taxon>Pterygota</taxon>
        <taxon>Neoptera</taxon>
        <taxon>Paraneoptera</taxon>
        <taxon>Hemiptera</taxon>
        <taxon>Heteroptera</taxon>
        <taxon>Panheteroptera</taxon>
        <taxon>Cimicomorpha</taxon>
        <taxon>Miridae</taxon>
        <taxon>Dicyphina</taxon>
        <taxon>Nesidiocoris</taxon>
    </lineage>
</organism>
<evidence type="ECO:0000313" key="2">
    <source>
        <dbReference type="Proteomes" id="UP000479000"/>
    </source>
</evidence>
<dbReference type="Proteomes" id="UP000479000">
    <property type="component" value="Unassembled WGS sequence"/>
</dbReference>
<name>A0A6H5H4A5_9HEMI</name>
<proteinExistence type="predicted"/>
<evidence type="ECO:0000313" key="1">
    <source>
        <dbReference type="EMBL" id="CAB0010393.1"/>
    </source>
</evidence>
<reference evidence="1 2" key="1">
    <citation type="submission" date="2020-02" db="EMBL/GenBank/DDBJ databases">
        <authorList>
            <person name="Ferguson B K."/>
        </authorList>
    </citation>
    <scope>NUCLEOTIDE SEQUENCE [LARGE SCALE GENOMIC DNA]</scope>
</reference>
<dbReference type="AlphaFoldDB" id="A0A6H5H4A5"/>
<accession>A0A6H5H4A5</accession>